<dbReference type="SUPFAM" id="SSF57997">
    <property type="entry name" value="Tropomyosin"/>
    <property type="match status" value="1"/>
</dbReference>
<evidence type="ECO:0008006" key="3">
    <source>
        <dbReference type="Google" id="ProtNLM"/>
    </source>
</evidence>
<evidence type="ECO:0000313" key="2">
    <source>
        <dbReference type="Proteomes" id="UP001460270"/>
    </source>
</evidence>
<dbReference type="InterPro" id="IPR004244">
    <property type="entry name" value="Transposase_22"/>
</dbReference>
<dbReference type="AlphaFoldDB" id="A0AAW0NVX0"/>
<name>A0AAW0NVX0_9GOBI</name>
<evidence type="ECO:0000313" key="1">
    <source>
        <dbReference type="EMBL" id="KAK7903955.1"/>
    </source>
</evidence>
<proteinExistence type="predicted"/>
<organism evidence="1 2">
    <name type="scientific">Mugilogobius chulae</name>
    <name type="common">yellowstripe goby</name>
    <dbReference type="NCBI Taxonomy" id="88201"/>
    <lineage>
        <taxon>Eukaryota</taxon>
        <taxon>Metazoa</taxon>
        <taxon>Chordata</taxon>
        <taxon>Craniata</taxon>
        <taxon>Vertebrata</taxon>
        <taxon>Euteleostomi</taxon>
        <taxon>Actinopterygii</taxon>
        <taxon>Neopterygii</taxon>
        <taxon>Teleostei</taxon>
        <taxon>Neoteleostei</taxon>
        <taxon>Acanthomorphata</taxon>
        <taxon>Gobiaria</taxon>
        <taxon>Gobiiformes</taxon>
        <taxon>Gobioidei</taxon>
        <taxon>Gobiidae</taxon>
        <taxon>Gobionellinae</taxon>
        <taxon>Mugilogobius</taxon>
    </lineage>
</organism>
<dbReference type="PANTHER" id="PTHR11505">
    <property type="entry name" value="L1 TRANSPOSABLE ELEMENT-RELATED"/>
    <property type="match status" value="1"/>
</dbReference>
<dbReference type="Gene3D" id="3.30.70.1820">
    <property type="entry name" value="L1 transposable element, RRM domain"/>
    <property type="match status" value="1"/>
</dbReference>
<dbReference type="EMBL" id="JBBPFD010000012">
    <property type="protein sequence ID" value="KAK7903955.1"/>
    <property type="molecule type" value="Genomic_DNA"/>
</dbReference>
<comment type="caution">
    <text evidence="1">The sequence shown here is derived from an EMBL/GenBank/DDBJ whole genome shotgun (WGS) entry which is preliminary data.</text>
</comment>
<protein>
    <recommendedName>
        <fullName evidence="3">L1 transposable element RRM domain-containing protein</fullName>
    </recommendedName>
</protein>
<dbReference type="Gene3D" id="1.20.5.300">
    <property type="match status" value="1"/>
</dbReference>
<gene>
    <name evidence="1" type="ORF">WMY93_016562</name>
</gene>
<reference evidence="2" key="1">
    <citation type="submission" date="2024-04" db="EMBL/GenBank/DDBJ databases">
        <title>Salinicola lusitanus LLJ914,a marine bacterium isolated from the Okinawa Trough.</title>
        <authorList>
            <person name="Li J."/>
        </authorList>
    </citation>
    <scope>NUCLEOTIDE SEQUENCE [LARGE SCALE GENOMIC DNA]</scope>
</reference>
<sequence>MAGERTLESLFQAIQDSKNEVIGRLGTIDQSVNRLDNAMGSLVEQFTEIQQRVSKTEDDICDAEKRVKDLEKSVAQLQSKVDYLENKSRQSNLLILGVPELSEGTDCTAFVQRLIPELLGRENFIEPLRVERCHRIGDRQRAEVRRRPRPLIMKLLSYQDKVKILHHARMRGNLSFQDKRVYIFPDFSEAVQEKRKAFLPVKRKLQKLGIRYIMHFPAILSFTHQGKYQRFNTPAEAELYIGLQDQVSEPPSPMD</sequence>
<keyword evidence="2" id="KW-1185">Reference proteome</keyword>
<dbReference type="Proteomes" id="UP001460270">
    <property type="component" value="Unassembled WGS sequence"/>
</dbReference>
<accession>A0AAW0NVX0</accession>